<organism evidence="8 9">
    <name type="scientific">Allokutzneria multivorans</name>
    <dbReference type="NCBI Taxonomy" id="1142134"/>
    <lineage>
        <taxon>Bacteria</taxon>
        <taxon>Bacillati</taxon>
        <taxon>Actinomycetota</taxon>
        <taxon>Actinomycetes</taxon>
        <taxon>Pseudonocardiales</taxon>
        <taxon>Pseudonocardiaceae</taxon>
        <taxon>Allokutzneria</taxon>
    </lineage>
</organism>
<comment type="similarity">
    <text evidence="3 6">Belongs to the DHNA family.</text>
</comment>
<reference evidence="9" key="1">
    <citation type="journal article" date="2019" name="Int. J. Syst. Evol. Microbiol.">
        <title>The Global Catalogue of Microorganisms (GCM) 10K type strain sequencing project: providing services to taxonomists for standard genome sequencing and annotation.</title>
        <authorList>
            <consortium name="The Broad Institute Genomics Platform"/>
            <consortium name="The Broad Institute Genome Sequencing Center for Infectious Disease"/>
            <person name="Wu L."/>
            <person name="Ma J."/>
        </authorList>
    </citation>
    <scope>NUCLEOTIDE SEQUENCE [LARGE SCALE GENOMIC DNA]</scope>
    <source>
        <strain evidence="9">JCM 17342</strain>
    </source>
</reference>
<keyword evidence="4 6" id="KW-0289">Folate biosynthesis</keyword>
<dbReference type="EC" id="4.1.2.25" evidence="6"/>
<keyword evidence="5 6" id="KW-0456">Lyase</keyword>
<evidence type="ECO:0000313" key="9">
    <source>
        <dbReference type="Proteomes" id="UP001501747"/>
    </source>
</evidence>
<name>A0ABP7R9Q2_9PSEU</name>
<dbReference type="NCBIfam" id="TIGR00525">
    <property type="entry name" value="folB"/>
    <property type="match status" value="1"/>
</dbReference>
<feature type="domain" description="Dihydroneopterin aldolase/epimerase" evidence="7">
    <location>
        <begin position="5"/>
        <end position="117"/>
    </location>
</feature>
<comment type="caution">
    <text evidence="8">The sequence shown here is derived from an EMBL/GenBank/DDBJ whole genome shotgun (WGS) entry which is preliminary data.</text>
</comment>
<gene>
    <name evidence="8" type="primary">folB</name>
    <name evidence="8" type="ORF">GCM10022247_12930</name>
</gene>
<evidence type="ECO:0000256" key="1">
    <source>
        <dbReference type="ARBA" id="ARBA00001353"/>
    </source>
</evidence>
<sequence length="126" mass="14077">MTDRITLTGLRVRGHHGVFDHEKRDGQDFVVDITVWIDLARAAETDDLRHTLHYGVLAERAAEIVGGKPYDLIETVAGRVADDVMMDERAHAAEVTIHKPNAPIPLEFTDVAVTVRRSRRKGRAAE</sequence>
<comment type="function">
    <text evidence="6">Catalyzes the conversion of 7,8-dihydroneopterin to 6-hydroxymethyl-7,8-dihydropterin.</text>
</comment>
<dbReference type="PANTHER" id="PTHR42844:SF1">
    <property type="entry name" value="DIHYDRONEOPTERIN ALDOLASE 1-RELATED"/>
    <property type="match status" value="1"/>
</dbReference>
<evidence type="ECO:0000256" key="5">
    <source>
        <dbReference type="ARBA" id="ARBA00023239"/>
    </source>
</evidence>
<proteinExistence type="inferred from homology"/>
<dbReference type="EMBL" id="BAABAL010000005">
    <property type="protein sequence ID" value="GAA3994607.1"/>
    <property type="molecule type" value="Genomic_DNA"/>
</dbReference>
<evidence type="ECO:0000256" key="6">
    <source>
        <dbReference type="RuleBase" id="RU362079"/>
    </source>
</evidence>
<accession>A0ABP7R9Q2</accession>
<dbReference type="Proteomes" id="UP001501747">
    <property type="component" value="Unassembled WGS sequence"/>
</dbReference>
<dbReference type="SMART" id="SM00905">
    <property type="entry name" value="FolB"/>
    <property type="match status" value="1"/>
</dbReference>
<comment type="pathway">
    <text evidence="2 6">Cofactor biosynthesis; tetrahydrofolate biosynthesis; 2-amino-4-hydroxy-6-hydroxymethyl-7,8-dihydropteridine diphosphate from 7,8-dihydroneopterin triphosphate: step 3/4.</text>
</comment>
<keyword evidence="9" id="KW-1185">Reference proteome</keyword>
<evidence type="ECO:0000259" key="7">
    <source>
        <dbReference type="SMART" id="SM00905"/>
    </source>
</evidence>
<dbReference type="NCBIfam" id="TIGR00526">
    <property type="entry name" value="folB_dom"/>
    <property type="match status" value="1"/>
</dbReference>
<dbReference type="PANTHER" id="PTHR42844">
    <property type="entry name" value="DIHYDRONEOPTERIN ALDOLASE 1-RELATED"/>
    <property type="match status" value="1"/>
</dbReference>
<dbReference type="InterPro" id="IPR006156">
    <property type="entry name" value="Dihydroneopterin_aldolase"/>
</dbReference>
<protein>
    <recommendedName>
        <fullName evidence="6">7,8-dihydroneopterin aldolase</fullName>
        <ecNumber evidence="6">4.1.2.25</ecNumber>
    </recommendedName>
</protein>
<evidence type="ECO:0000313" key="8">
    <source>
        <dbReference type="EMBL" id="GAA3994607.1"/>
    </source>
</evidence>
<dbReference type="CDD" id="cd00534">
    <property type="entry name" value="DHNA_DHNTPE"/>
    <property type="match status" value="1"/>
</dbReference>
<dbReference type="Pfam" id="PF02152">
    <property type="entry name" value="FolB"/>
    <property type="match status" value="1"/>
</dbReference>
<dbReference type="InterPro" id="IPR043133">
    <property type="entry name" value="GTP-CH-I_C/QueF"/>
</dbReference>
<dbReference type="InterPro" id="IPR006157">
    <property type="entry name" value="FolB_dom"/>
</dbReference>
<dbReference type="RefSeq" id="WP_344871623.1">
    <property type="nucleotide sequence ID" value="NZ_BAABAL010000005.1"/>
</dbReference>
<dbReference type="Gene3D" id="3.30.1130.10">
    <property type="match status" value="1"/>
</dbReference>
<comment type="catalytic activity">
    <reaction evidence="1 6">
        <text>7,8-dihydroneopterin = 6-hydroxymethyl-7,8-dihydropterin + glycolaldehyde</text>
        <dbReference type="Rhea" id="RHEA:10540"/>
        <dbReference type="ChEBI" id="CHEBI:17001"/>
        <dbReference type="ChEBI" id="CHEBI:17071"/>
        <dbReference type="ChEBI" id="CHEBI:44841"/>
        <dbReference type="EC" id="4.1.2.25"/>
    </reaction>
</comment>
<evidence type="ECO:0000256" key="4">
    <source>
        <dbReference type="ARBA" id="ARBA00022909"/>
    </source>
</evidence>
<dbReference type="SUPFAM" id="SSF55620">
    <property type="entry name" value="Tetrahydrobiopterin biosynthesis enzymes-like"/>
    <property type="match status" value="1"/>
</dbReference>
<evidence type="ECO:0000256" key="3">
    <source>
        <dbReference type="ARBA" id="ARBA00005708"/>
    </source>
</evidence>
<evidence type="ECO:0000256" key="2">
    <source>
        <dbReference type="ARBA" id="ARBA00005013"/>
    </source>
</evidence>